<evidence type="ECO:0000313" key="2">
    <source>
        <dbReference type="WBParaSite" id="EEL_0000062701-mRNA-1"/>
    </source>
</evidence>
<dbReference type="AlphaFoldDB" id="A0A0R3RGT3"/>
<organism evidence="1 2">
    <name type="scientific">Elaeophora elaphi</name>
    <dbReference type="NCBI Taxonomy" id="1147741"/>
    <lineage>
        <taxon>Eukaryota</taxon>
        <taxon>Metazoa</taxon>
        <taxon>Ecdysozoa</taxon>
        <taxon>Nematoda</taxon>
        <taxon>Chromadorea</taxon>
        <taxon>Rhabditida</taxon>
        <taxon>Spirurina</taxon>
        <taxon>Spiruromorpha</taxon>
        <taxon>Filarioidea</taxon>
        <taxon>Onchocercidae</taxon>
        <taxon>Elaeophora</taxon>
    </lineage>
</organism>
<dbReference type="WBParaSite" id="EEL_0000062701-mRNA-1">
    <property type="protein sequence ID" value="EEL_0000062701-mRNA-1"/>
    <property type="gene ID" value="EEL_0000062701"/>
</dbReference>
<reference evidence="2" key="1">
    <citation type="submission" date="2017-02" db="UniProtKB">
        <authorList>
            <consortium name="WormBaseParasite"/>
        </authorList>
    </citation>
    <scope>IDENTIFICATION</scope>
</reference>
<sequence>MNSVCACVYACARVHHICSVGIVRCEEEEDVKLCVGDRFDGGRASRGSGRILVRMTCGRCGCHCQPPPVCLGGRSGARLIHTFTPPSEVAG</sequence>
<proteinExistence type="predicted"/>
<name>A0A0R3RGT3_9BILA</name>
<evidence type="ECO:0000313" key="1">
    <source>
        <dbReference type="Proteomes" id="UP000050640"/>
    </source>
</evidence>
<accession>A0A0R3RGT3</accession>
<dbReference type="Proteomes" id="UP000050640">
    <property type="component" value="Unplaced"/>
</dbReference>
<protein>
    <submittedName>
        <fullName evidence="2">Secreted protein</fullName>
    </submittedName>
</protein>
<keyword evidence="1" id="KW-1185">Reference proteome</keyword>